<keyword evidence="1" id="KW-0808">Transferase</keyword>
<dbReference type="InterPro" id="IPR043129">
    <property type="entry name" value="ATPase_NBD"/>
</dbReference>
<dbReference type="GO" id="GO:0016773">
    <property type="term" value="F:phosphotransferase activity, alcohol group as acceptor"/>
    <property type="evidence" value="ECO:0007669"/>
    <property type="project" value="InterPro"/>
</dbReference>
<comment type="caution">
    <text evidence="1">The sequence shown here is derived from an EMBL/GenBank/DDBJ whole genome shotgun (WGS) entry which is preliminary data.</text>
</comment>
<dbReference type="EMBL" id="WACR01000001">
    <property type="protein sequence ID" value="KAB1066296.1"/>
    <property type="molecule type" value="Genomic_DNA"/>
</dbReference>
<dbReference type="PANTHER" id="PTHR30605">
    <property type="entry name" value="ANHYDRO-N-ACETYLMURAMIC ACID KINASE"/>
    <property type="match status" value="1"/>
</dbReference>
<proteinExistence type="predicted"/>
<dbReference type="SUPFAM" id="SSF53067">
    <property type="entry name" value="Actin-like ATPase domain"/>
    <property type="match status" value="1"/>
</dbReference>
<accession>A0A6N6MBN4</accession>
<gene>
    <name evidence="1" type="ORF">F3059_02120</name>
</gene>
<evidence type="ECO:0000313" key="1">
    <source>
        <dbReference type="EMBL" id="KAB1066296.1"/>
    </source>
</evidence>
<dbReference type="GO" id="GO:0009254">
    <property type="term" value="P:peptidoglycan turnover"/>
    <property type="evidence" value="ECO:0007669"/>
    <property type="project" value="InterPro"/>
</dbReference>
<dbReference type="GO" id="GO:0016301">
    <property type="term" value="F:kinase activity"/>
    <property type="evidence" value="ECO:0007669"/>
    <property type="project" value="UniProtKB-KW"/>
</dbReference>
<dbReference type="GO" id="GO:0006040">
    <property type="term" value="P:amino sugar metabolic process"/>
    <property type="evidence" value="ECO:0007669"/>
    <property type="project" value="InterPro"/>
</dbReference>
<protein>
    <submittedName>
        <fullName evidence="1">Anhydro-N-acetylmuramic acid kinase</fullName>
    </submittedName>
</protein>
<organism evidence="1 2">
    <name type="scientific">Salibacter halophilus</name>
    <dbReference type="NCBI Taxonomy" id="1803916"/>
    <lineage>
        <taxon>Bacteria</taxon>
        <taxon>Pseudomonadati</taxon>
        <taxon>Bacteroidota</taxon>
        <taxon>Flavobacteriia</taxon>
        <taxon>Flavobacteriales</taxon>
        <taxon>Salibacteraceae</taxon>
        <taxon>Salibacter</taxon>
    </lineage>
</organism>
<name>A0A6N6MBN4_9FLAO</name>
<dbReference type="RefSeq" id="WP_151166284.1">
    <property type="nucleotide sequence ID" value="NZ_WACR01000001.1"/>
</dbReference>
<sequence length="355" mass="39989">MMENNKTQLNVLGVMSGTSLDGLDLALVQFNGSDHEVLFTKFISYSKQQQNWLKSLYDAKGDRLQHAHLEYGKFLGETVKKLIKEEKLDVDLIASHGHTIFHEPRKGFTFQLGQGQAIAQEASVRTVADFRTQDVLLGGEGAPLVPIGDELLYKKYDACLNMGGISNISFNDGKKRRAFDISPCNYLINRFARELGQDYDENGDIARNNEPISDLTDRLNSLEIYRDKSNPSWSTELIMRAIEPLLMPFMTQEEKLISTFTHHAAQKIAETLNSIKKNGEVLLTGGGTYNKYLIELIKEQTDWKLVIPDKELIDFKEAIVFGLMGYLRVNNEINVYASATGAKKDHITGVIYDEA</sequence>
<reference evidence="1 2" key="1">
    <citation type="submission" date="2019-09" db="EMBL/GenBank/DDBJ databases">
        <title>Genomes of Cryomorphaceae.</title>
        <authorList>
            <person name="Bowman J.P."/>
        </authorList>
    </citation>
    <scope>NUCLEOTIDE SEQUENCE [LARGE SCALE GENOMIC DNA]</scope>
    <source>
        <strain evidence="1 2">KCTC 52047</strain>
    </source>
</reference>
<dbReference type="Pfam" id="PF03702">
    <property type="entry name" value="AnmK"/>
    <property type="match status" value="1"/>
</dbReference>
<dbReference type="GO" id="GO:0005524">
    <property type="term" value="F:ATP binding"/>
    <property type="evidence" value="ECO:0007669"/>
    <property type="project" value="InterPro"/>
</dbReference>
<dbReference type="InterPro" id="IPR005338">
    <property type="entry name" value="Anhydro_N_Ac-Mur_kinase"/>
</dbReference>
<dbReference type="OrthoDB" id="9763949at2"/>
<dbReference type="PANTHER" id="PTHR30605:SF0">
    <property type="entry name" value="ANHYDRO-N-ACETYLMURAMIC ACID KINASE"/>
    <property type="match status" value="1"/>
</dbReference>
<keyword evidence="1" id="KW-0418">Kinase</keyword>
<keyword evidence="2" id="KW-1185">Reference proteome</keyword>
<evidence type="ECO:0000313" key="2">
    <source>
        <dbReference type="Proteomes" id="UP000435357"/>
    </source>
</evidence>
<dbReference type="AlphaFoldDB" id="A0A6N6MBN4"/>
<dbReference type="Gene3D" id="3.30.420.40">
    <property type="match status" value="2"/>
</dbReference>
<dbReference type="Proteomes" id="UP000435357">
    <property type="component" value="Unassembled WGS sequence"/>
</dbReference>